<name>A0A645FL82_9ZZZZ</name>
<dbReference type="AlphaFoldDB" id="A0A645FL82"/>
<feature type="domain" description="Peptidase family U32 C-terminal" evidence="2">
    <location>
        <begin position="15"/>
        <end position="46"/>
    </location>
</feature>
<feature type="region of interest" description="Disordered" evidence="1">
    <location>
        <begin position="75"/>
        <end position="94"/>
    </location>
</feature>
<dbReference type="Pfam" id="PF16325">
    <property type="entry name" value="Peptidase_U32_C"/>
    <property type="match status" value="1"/>
</dbReference>
<accession>A0A645FL82</accession>
<protein>
    <recommendedName>
        <fullName evidence="2">Peptidase family U32 C-terminal domain-containing protein</fullName>
    </recommendedName>
</protein>
<dbReference type="EMBL" id="VSSQ01061866">
    <property type="protein sequence ID" value="MPN15155.1"/>
    <property type="molecule type" value="Genomic_DNA"/>
</dbReference>
<organism evidence="3">
    <name type="scientific">bioreactor metagenome</name>
    <dbReference type="NCBI Taxonomy" id="1076179"/>
    <lineage>
        <taxon>unclassified sequences</taxon>
        <taxon>metagenomes</taxon>
        <taxon>ecological metagenomes</taxon>
    </lineage>
</organism>
<comment type="caution">
    <text evidence="3">The sequence shown here is derived from an EMBL/GenBank/DDBJ whole genome shotgun (WGS) entry which is preliminary data.</text>
</comment>
<evidence type="ECO:0000256" key="1">
    <source>
        <dbReference type="SAM" id="MobiDB-lite"/>
    </source>
</evidence>
<evidence type="ECO:0000313" key="3">
    <source>
        <dbReference type="EMBL" id="MPN15155.1"/>
    </source>
</evidence>
<reference evidence="3" key="1">
    <citation type="submission" date="2019-08" db="EMBL/GenBank/DDBJ databases">
        <authorList>
            <person name="Kucharzyk K."/>
            <person name="Murdoch R.W."/>
            <person name="Higgins S."/>
            <person name="Loffler F."/>
        </authorList>
    </citation>
    <scope>NUCLEOTIDE SEQUENCE</scope>
</reference>
<proteinExistence type="predicted"/>
<gene>
    <name evidence="3" type="ORF">SDC9_162484</name>
</gene>
<evidence type="ECO:0000259" key="2">
    <source>
        <dbReference type="Pfam" id="PF16325"/>
    </source>
</evidence>
<dbReference type="Gene3D" id="2.40.30.10">
    <property type="entry name" value="Translation factors"/>
    <property type="match status" value="1"/>
</dbReference>
<dbReference type="InterPro" id="IPR032525">
    <property type="entry name" value="Peptidase_U32_C"/>
</dbReference>
<sequence length="103" mass="11394">MQNYLRGHSESGRSLYVGDVIGWDAARGMAEVDVKNRFAVGDRLEDIIGGSDSHDVAWFPIRQILGRVSQKIGEHGRFLPHRQPSDGDTGKVHRTDRLGALLA</sequence>